<keyword evidence="9" id="KW-0479">Metal-binding</keyword>
<feature type="domain" description="PH" evidence="21">
    <location>
        <begin position="943"/>
        <end position="1062"/>
    </location>
</feature>
<feature type="coiled-coil region" evidence="19">
    <location>
        <begin position="740"/>
        <end position="795"/>
    </location>
</feature>
<dbReference type="Gene3D" id="3.30.200.20">
    <property type="entry name" value="Phosphorylase Kinase, domain 1"/>
    <property type="match status" value="1"/>
</dbReference>
<keyword evidence="13" id="KW-0862">Zinc</keyword>
<dbReference type="Pfam" id="PF08826">
    <property type="entry name" value="DMPK_coil"/>
    <property type="match status" value="1"/>
</dbReference>
<gene>
    <name evidence="28" type="primary">CDC42BPG</name>
</gene>
<keyword evidence="27" id="KW-1185">Reference proteome</keyword>
<keyword evidence="8" id="KW-0808">Transferase</keyword>
<dbReference type="Gene3D" id="1.10.510.10">
    <property type="entry name" value="Transferase(Phosphotransferase) domain 1"/>
    <property type="match status" value="1"/>
</dbReference>
<evidence type="ECO:0000256" key="9">
    <source>
        <dbReference type="ARBA" id="ARBA00022723"/>
    </source>
</evidence>
<dbReference type="PANTHER" id="PTHR22988:SF22">
    <property type="entry name" value="SERINE_THREONINE-PROTEIN KINASE MRCK GAMMA"/>
    <property type="match status" value="1"/>
</dbReference>
<feature type="compositionally biased region" description="Basic and acidic residues" evidence="20">
    <location>
        <begin position="836"/>
        <end position="846"/>
    </location>
</feature>
<keyword evidence="11" id="KW-0863">Zinc-finger</keyword>
<accession>A0ABM3U2D3</accession>
<dbReference type="PROSITE" id="PS50108">
    <property type="entry name" value="CRIB"/>
    <property type="match status" value="1"/>
</dbReference>
<dbReference type="InterPro" id="IPR017441">
    <property type="entry name" value="Protein_kinase_ATP_BS"/>
</dbReference>
<evidence type="ECO:0000256" key="3">
    <source>
        <dbReference type="ARBA" id="ARBA00005719"/>
    </source>
</evidence>
<dbReference type="Pfam" id="PF00780">
    <property type="entry name" value="CNH"/>
    <property type="match status" value="1"/>
</dbReference>
<comment type="similarity">
    <text evidence="3">Belongs to the protein kinase superfamily. AGC Ser/Thr protein kinase family. DMPK subfamily.</text>
</comment>
<dbReference type="InterPro" id="IPR011009">
    <property type="entry name" value="Kinase-like_dom_sf"/>
</dbReference>
<feature type="region of interest" description="Disordered" evidence="20">
    <location>
        <begin position="1440"/>
        <end position="1499"/>
    </location>
</feature>
<feature type="region of interest" description="Disordered" evidence="20">
    <location>
        <begin position="817"/>
        <end position="883"/>
    </location>
</feature>
<organism evidence="27 28">
    <name type="scientific">Balaenoptera acutorostrata</name>
    <name type="common">Common minke whale</name>
    <name type="synonym">Balaena rostrata</name>
    <dbReference type="NCBI Taxonomy" id="9767"/>
    <lineage>
        <taxon>Eukaryota</taxon>
        <taxon>Metazoa</taxon>
        <taxon>Chordata</taxon>
        <taxon>Craniata</taxon>
        <taxon>Vertebrata</taxon>
        <taxon>Euteleostomi</taxon>
        <taxon>Mammalia</taxon>
        <taxon>Eutheria</taxon>
        <taxon>Laurasiatheria</taxon>
        <taxon>Artiodactyla</taxon>
        <taxon>Whippomorpha</taxon>
        <taxon>Cetacea</taxon>
        <taxon>Mysticeti</taxon>
        <taxon>Balaenopteridae</taxon>
        <taxon>Balaenoptera</taxon>
    </lineage>
</organism>
<dbReference type="RefSeq" id="XP_057408507.1">
    <property type="nucleotide sequence ID" value="XM_057552524.1"/>
</dbReference>
<dbReference type="InterPro" id="IPR057529">
    <property type="entry name" value="MRCK/ROCK_PH"/>
</dbReference>
<evidence type="ECO:0000256" key="18">
    <source>
        <dbReference type="PROSITE-ProRule" id="PRU10141"/>
    </source>
</evidence>
<dbReference type="CDD" id="cd01243">
    <property type="entry name" value="PH_MRCK"/>
    <property type="match status" value="1"/>
</dbReference>
<evidence type="ECO:0000313" key="28">
    <source>
        <dbReference type="RefSeq" id="XP_057408507.1"/>
    </source>
</evidence>
<feature type="compositionally biased region" description="Basic and acidic residues" evidence="20">
    <location>
        <begin position="570"/>
        <end position="580"/>
    </location>
</feature>
<dbReference type="SMART" id="SM00133">
    <property type="entry name" value="S_TK_X"/>
    <property type="match status" value="1"/>
</dbReference>
<feature type="region of interest" description="Disordered" evidence="20">
    <location>
        <begin position="1583"/>
        <end position="1604"/>
    </location>
</feature>
<dbReference type="Proteomes" id="UP001652580">
    <property type="component" value="Chromosome 9"/>
</dbReference>
<feature type="domain" description="Phorbol-ester/DAG-type" evidence="23">
    <location>
        <begin position="874"/>
        <end position="923"/>
    </location>
</feature>
<dbReference type="InterPro" id="IPR000961">
    <property type="entry name" value="AGC-kinase_C"/>
</dbReference>
<dbReference type="EC" id="2.7.11.1" evidence="4"/>
<dbReference type="PROSITE" id="PS50219">
    <property type="entry name" value="CNH"/>
    <property type="match status" value="1"/>
</dbReference>
<dbReference type="SUPFAM" id="SSF50729">
    <property type="entry name" value="PH domain-like"/>
    <property type="match status" value="1"/>
</dbReference>
<dbReference type="PANTHER" id="PTHR22988">
    <property type="entry name" value="MYOTONIC DYSTROPHY S/T KINASE-RELATED"/>
    <property type="match status" value="1"/>
</dbReference>
<evidence type="ECO:0000259" key="21">
    <source>
        <dbReference type="PROSITE" id="PS50003"/>
    </source>
</evidence>
<feature type="domain" description="CRIB" evidence="24">
    <location>
        <begin position="1433"/>
        <end position="1446"/>
    </location>
</feature>
<keyword evidence="10 18" id="KW-0547">Nucleotide-binding</keyword>
<evidence type="ECO:0000259" key="22">
    <source>
        <dbReference type="PROSITE" id="PS50011"/>
    </source>
</evidence>
<dbReference type="PROSITE" id="PS50003">
    <property type="entry name" value="PH_DOMAIN"/>
    <property type="match status" value="1"/>
</dbReference>
<evidence type="ECO:0000256" key="1">
    <source>
        <dbReference type="ARBA" id="ARBA00001946"/>
    </source>
</evidence>
<comment type="subcellular location">
    <subcellularLocation>
        <location evidence="2">Cytoplasm</location>
    </subcellularLocation>
</comment>
<dbReference type="InterPro" id="IPR000095">
    <property type="entry name" value="CRIB_dom"/>
</dbReference>
<evidence type="ECO:0000256" key="10">
    <source>
        <dbReference type="ARBA" id="ARBA00022741"/>
    </source>
</evidence>
<keyword evidence="12 28" id="KW-0418">Kinase</keyword>
<dbReference type="InterPro" id="IPR046349">
    <property type="entry name" value="C1-like_sf"/>
</dbReference>
<evidence type="ECO:0000259" key="26">
    <source>
        <dbReference type="PROSITE" id="PS51285"/>
    </source>
</evidence>
<feature type="region of interest" description="Disordered" evidence="20">
    <location>
        <begin position="459"/>
        <end position="485"/>
    </location>
</feature>
<comment type="catalytic activity">
    <reaction evidence="16">
        <text>L-threonyl-[protein] + ATP = O-phospho-L-threonyl-[protein] + ADP + H(+)</text>
        <dbReference type="Rhea" id="RHEA:46608"/>
        <dbReference type="Rhea" id="RHEA-COMP:11060"/>
        <dbReference type="Rhea" id="RHEA-COMP:11605"/>
        <dbReference type="ChEBI" id="CHEBI:15378"/>
        <dbReference type="ChEBI" id="CHEBI:30013"/>
        <dbReference type="ChEBI" id="CHEBI:30616"/>
        <dbReference type="ChEBI" id="CHEBI:61977"/>
        <dbReference type="ChEBI" id="CHEBI:456216"/>
        <dbReference type="EC" id="2.7.11.1"/>
    </reaction>
</comment>
<evidence type="ECO:0000256" key="19">
    <source>
        <dbReference type="SAM" id="Coils"/>
    </source>
</evidence>
<dbReference type="Pfam" id="PF00433">
    <property type="entry name" value="Pkinase_C"/>
    <property type="match status" value="1"/>
</dbReference>
<feature type="compositionally biased region" description="Basic and acidic residues" evidence="20">
    <location>
        <begin position="459"/>
        <end position="471"/>
    </location>
</feature>
<dbReference type="InterPro" id="IPR000719">
    <property type="entry name" value="Prot_kinase_dom"/>
</dbReference>
<comment type="cofactor">
    <cofactor evidence="1">
        <name>Mg(2+)</name>
        <dbReference type="ChEBI" id="CHEBI:18420"/>
    </cofactor>
</comment>
<evidence type="ECO:0000313" key="27">
    <source>
        <dbReference type="Proteomes" id="UP001652580"/>
    </source>
</evidence>
<dbReference type="GeneID" id="103018998"/>
<keyword evidence="7" id="KW-0597">Phosphoprotein</keyword>
<dbReference type="SMART" id="SM00109">
    <property type="entry name" value="C1"/>
    <property type="match status" value="1"/>
</dbReference>
<proteinExistence type="inferred from homology"/>
<feature type="compositionally biased region" description="Low complexity" evidence="20">
    <location>
        <begin position="852"/>
        <end position="864"/>
    </location>
</feature>
<dbReference type="InterPro" id="IPR008271">
    <property type="entry name" value="Ser/Thr_kinase_AS"/>
</dbReference>
<dbReference type="InterPro" id="IPR002219">
    <property type="entry name" value="PKC_DAG/PE"/>
</dbReference>
<feature type="domain" description="AGC-kinase C-terminal" evidence="26">
    <location>
        <begin position="338"/>
        <end position="408"/>
    </location>
</feature>
<evidence type="ECO:0000256" key="2">
    <source>
        <dbReference type="ARBA" id="ARBA00004496"/>
    </source>
</evidence>
<dbReference type="SMART" id="SM00233">
    <property type="entry name" value="PH"/>
    <property type="match status" value="1"/>
</dbReference>
<dbReference type="SUPFAM" id="SSF57889">
    <property type="entry name" value="Cysteine-rich domain"/>
    <property type="match status" value="1"/>
</dbReference>
<dbReference type="Pfam" id="PF00130">
    <property type="entry name" value="C1_1"/>
    <property type="match status" value="1"/>
</dbReference>
<feature type="region of interest" description="Disordered" evidence="20">
    <location>
        <begin position="568"/>
        <end position="605"/>
    </location>
</feature>
<evidence type="ECO:0000256" key="5">
    <source>
        <dbReference type="ARBA" id="ARBA00022490"/>
    </source>
</evidence>
<evidence type="ECO:0000259" key="24">
    <source>
        <dbReference type="PROSITE" id="PS50108"/>
    </source>
</evidence>
<feature type="compositionally biased region" description="Polar residues" evidence="20">
    <location>
        <begin position="584"/>
        <end position="597"/>
    </location>
</feature>
<keyword evidence="14 18" id="KW-0067">ATP-binding</keyword>
<evidence type="ECO:0000256" key="20">
    <source>
        <dbReference type="SAM" id="MobiDB-lite"/>
    </source>
</evidence>
<feature type="binding site" evidence="18">
    <location>
        <position position="100"/>
    </location>
    <ligand>
        <name>ATP</name>
        <dbReference type="ChEBI" id="CHEBI:30616"/>
    </ligand>
</feature>
<evidence type="ECO:0000256" key="11">
    <source>
        <dbReference type="ARBA" id="ARBA00022771"/>
    </source>
</evidence>
<sequence length="1672" mass="185602">MERRLRALERLARGEAGGGPGLDGLLDLLLGLHQELSSAPLRRERNVAQFLNWVSPFIAKVKELQLQRDDFEILKVIGRGAFGEVAVVRQRDSGQIFAMKMLHKWEMLKRAETACFREERDVLVKGDSRWVTALHYAFQDEEYLYLVMDYYAGGDLLTLLSRFEDRLPPEMAQFYLAEMVLAIHSLHQLGYVHRDVKPDNVLLDMNGHIRLADFGSCLRLNNSGMVDSSVAVGTPDYISPEILQAMEEGRGHYGPQCDWWSLGVCAYELLFGETPFYAESLVETYGKIMNHEDHLQFPPDVPDVPASAQDLIRQLLCRQEERLGHGGLDDFRNHPFFEGVDWERLATSTAPYIPEVRGPMDTSNFDVDDDTLNHPGTLPPPSHGTFLGHHLPFLGFTYTSGSLGPESSSEQLAALERKLRCLEQEKVELSRKLQEALQTPSDHRELEQLRKEVQTLQDRLSETLRDSKVDGRPAGSSGRDSDLRQERDQLLQELVEARAGLRAQEQELCRAQGWQEELLQKLQEAQEREVAMASETQALNSQLEEAWDAQRELQAQVATLSQEVTQLQRQQERSLEKEPPQIKTIHTASETNGTGSPEGSRPQEAQLRQEVAALRVQLEQARGHGPSGKEAALRQLQEENQQLSREQQRLVEELEREQQSKQRLEGEQRETESNWEAQIADILSWVNDEKVSRGYLQALATKMAEELESLRNVGTQTLPARPLDHQWKARRLQKMEASARLELQSALEAEIRAKQGLQEQLTQVQEAQLRAESCLQEVERQNQGLQQELATLREELRAHGPGDTKPSNSLIPFLSFRSSEKDSTKDVSGEALKPGLEPELRPEGRRSLRLGTVFPRTPAATTPPAEGPPAKPGSHTLRPRSFPSPTKCLRCTSLMLGLGRQGLGCDACGYFCHSTCAPQAPPCPVPPDLLHTALGVHPETGTGTAYEGFLSVPRPSGVRRGWQRVFAALSDSRLLFFDAPDPRLSPASGALLQALDLRDPQFSATPVLASDVIHAQSKDLPRIFRVTASQLTVPPATCTVLLLAESEGERERWLQVLGELQQLLLDARPRPRPVYTLKEAYDNGLPLLPHALCAAIIDQKRLALGTEEGLFVIHLHSNDIFQVGECRRVQRLAVSPTAGLLVVLCGRGPSVRLFALAELENVEASGAKIPESRGCQALAAGRILQARTPVLCVAVKRQVLCYQLGPGPGPWQRRIRELQAPAPVQSLGLLGDRLCVGAAGAFTLYPLLNEAAPLVLGASLVPEELLPSRGGLGEALGAVELSLSEFLLLFTTAGVYVDSAGRKSRIQELLWPAVPTGWGYAAPYLTVFSENAIDVFDVRRAEWVQTVPLKKVRPLNPEGSLFLFGTEKVRLTYLRNPLADTDEFDIPNLTDNSRRQLFRTKSKRRFFFRVSEEQLQQQRREMLKDPFVRSKLISTPTNFNHLVHVGPADGRPSARDLPPAPEEKGRGARSSGPQRPHSFSEASRRPASMGSDGLAGDADHTVKRKPWTSLSSESVSCPQRSLSPVASLIQSSVGFPQTLLTYPYPTSHLTSSDGPAAARDVSWGSLWEALTWFQNGPGASPRPLNLRAPLDTLQRGPTPNPRTERCEEAKSLRNAIFRLVRDVWKFGLREGLGWAAMAWVARTGPGGEGDLTPSPHPAFRSAPIPACASHGE</sequence>
<keyword evidence="15 19" id="KW-0175">Coiled coil</keyword>
<dbReference type="SMART" id="SM00036">
    <property type="entry name" value="CNH"/>
    <property type="match status" value="1"/>
</dbReference>
<dbReference type="PROSITE" id="PS00107">
    <property type="entry name" value="PROTEIN_KINASE_ATP"/>
    <property type="match status" value="1"/>
</dbReference>
<dbReference type="Pfam" id="PF00069">
    <property type="entry name" value="Pkinase"/>
    <property type="match status" value="1"/>
</dbReference>
<dbReference type="InterPro" id="IPR014930">
    <property type="entry name" value="Myotonic_dystrophy_kinase_coil"/>
</dbReference>
<evidence type="ECO:0000256" key="8">
    <source>
        <dbReference type="ARBA" id="ARBA00022679"/>
    </source>
</evidence>
<evidence type="ECO:0000259" key="23">
    <source>
        <dbReference type="PROSITE" id="PS50081"/>
    </source>
</evidence>
<feature type="compositionally biased region" description="Basic and acidic residues" evidence="20">
    <location>
        <begin position="818"/>
        <end position="828"/>
    </location>
</feature>
<dbReference type="PROSITE" id="PS50081">
    <property type="entry name" value="ZF_DAG_PE_2"/>
    <property type="match status" value="1"/>
</dbReference>
<evidence type="ECO:0000256" key="4">
    <source>
        <dbReference type="ARBA" id="ARBA00012513"/>
    </source>
</evidence>
<dbReference type="Pfam" id="PF25346">
    <property type="entry name" value="PH_MRCK"/>
    <property type="match status" value="1"/>
</dbReference>
<dbReference type="InterPro" id="IPR011993">
    <property type="entry name" value="PH-like_dom_sf"/>
</dbReference>
<reference evidence="28" key="1">
    <citation type="submission" date="2025-08" db="UniProtKB">
        <authorList>
            <consortium name="RefSeq"/>
        </authorList>
    </citation>
    <scope>IDENTIFICATION</scope>
</reference>
<dbReference type="Gene3D" id="3.30.60.20">
    <property type="match status" value="1"/>
</dbReference>
<evidence type="ECO:0000256" key="15">
    <source>
        <dbReference type="ARBA" id="ARBA00023054"/>
    </source>
</evidence>
<dbReference type="CDD" id="cd05597">
    <property type="entry name" value="STKc_DMPK_like"/>
    <property type="match status" value="1"/>
</dbReference>
<dbReference type="PROSITE" id="PS00479">
    <property type="entry name" value="ZF_DAG_PE_1"/>
    <property type="match status" value="1"/>
</dbReference>
<dbReference type="InterPro" id="IPR001180">
    <property type="entry name" value="CNH_dom"/>
</dbReference>
<protein>
    <recommendedName>
        <fullName evidence="4">non-specific serine/threonine protein kinase</fullName>
        <ecNumber evidence="4">2.7.11.1</ecNumber>
    </recommendedName>
</protein>
<feature type="region of interest" description="Disordered" evidence="20">
    <location>
        <begin position="639"/>
        <end position="671"/>
    </location>
</feature>
<dbReference type="InterPro" id="IPR017892">
    <property type="entry name" value="Pkinase_C"/>
</dbReference>
<evidence type="ECO:0000259" key="25">
    <source>
        <dbReference type="PROSITE" id="PS50219"/>
    </source>
</evidence>
<evidence type="ECO:0000256" key="7">
    <source>
        <dbReference type="ARBA" id="ARBA00022553"/>
    </source>
</evidence>
<dbReference type="GO" id="GO:0016301">
    <property type="term" value="F:kinase activity"/>
    <property type="evidence" value="ECO:0007669"/>
    <property type="project" value="UniProtKB-KW"/>
</dbReference>
<evidence type="ECO:0000256" key="13">
    <source>
        <dbReference type="ARBA" id="ARBA00022833"/>
    </source>
</evidence>
<keyword evidence="6" id="KW-0723">Serine/threonine-protein kinase</keyword>
<name>A0ABM3U2D3_BALAC</name>
<evidence type="ECO:0000256" key="14">
    <source>
        <dbReference type="ARBA" id="ARBA00022840"/>
    </source>
</evidence>
<dbReference type="PROSITE" id="PS00108">
    <property type="entry name" value="PROTEIN_KINASE_ST"/>
    <property type="match status" value="1"/>
</dbReference>
<dbReference type="PROSITE" id="PS50011">
    <property type="entry name" value="PROTEIN_KINASE_DOM"/>
    <property type="match status" value="1"/>
</dbReference>
<dbReference type="SUPFAM" id="SSF56112">
    <property type="entry name" value="Protein kinase-like (PK-like)"/>
    <property type="match status" value="1"/>
</dbReference>
<comment type="catalytic activity">
    <reaction evidence="17">
        <text>L-seryl-[protein] + ATP = O-phospho-L-seryl-[protein] + ADP + H(+)</text>
        <dbReference type="Rhea" id="RHEA:17989"/>
        <dbReference type="Rhea" id="RHEA-COMP:9863"/>
        <dbReference type="Rhea" id="RHEA-COMP:11604"/>
        <dbReference type="ChEBI" id="CHEBI:15378"/>
        <dbReference type="ChEBI" id="CHEBI:29999"/>
        <dbReference type="ChEBI" id="CHEBI:30616"/>
        <dbReference type="ChEBI" id="CHEBI:83421"/>
        <dbReference type="ChEBI" id="CHEBI:456216"/>
        <dbReference type="EC" id="2.7.11.1"/>
    </reaction>
</comment>
<feature type="compositionally biased region" description="Basic and acidic residues" evidence="20">
    <location>
        <begin position="646"/>
        <end position="671"/>
    </location>
</feature>
<evidence type="ECO:0000256" key="6">
    <source>
        <dbReference type="ARBA" id="ARBA00022527"/>
    </source>
</evidence>
<dbReference type="Gene3D" id="1.20.5.340">
    <property type="match status" value="1"/>
</dbReference>
<feature type="domain" description="Protein kinase" evidence="22">
    <location>
        <begin position="71"/>
        <end position="337"/>
    </location>
</feature>
<evidence type="ECO:0000256" key="17">
    <source>
        <dbReference type="ARBA" id="ARBA00048679"/>
    </source>
</evidence>
<dbReference type="InterPro" id="IPR050839">
    <property type="entry name" value="Rho-assoc_Ser/Thr_Kinase"/>
</dbReference>
<evidence type="ECO:0000256" key="16">
    <source>
        <dbReference type="ARBA" id="ARBA00047899"/>
    </source>
</evidence>
<feature type="region of interest" description="Disordered" evidence="20">
    <location>
        <begin position="1648"/>
        <end position="1672"/>
    </location>
</feature>
<dbReference type="PROSITE" id="PS51285">
    <property type="entry name" value="AGC_KINASE_CTER"/>
    <property type="match status" value="1"/>
</dbReference>
<keyword evidence="5" id="KW-0963">Cytoplasm</keyword>
<dbReference type="Gene3D" id="2.30.29.30">
    <property type="entry name" value="Pleckstrin-homology domain (PH domain)/Phosphotyrosine-binding domain (PTB)"/>
    <property type="match status" value="1"/>
</dbReference>
<evidence type="ECO:0000256" key="12">
    <source>
        <dbReference type="ARBA" id="ARBA00022777"/>
    </source>
</evidence>
<dbReference type="InterPro" id="IPR001849">
    <property type="entry name" value="PH_domain"/>
</dbReference>
<dbReference type="CDD" id="cd00132">
    <property type="entry name" value="CRIB"/>
    <property type="match status" value="1"/>
</dbReference>
<dbReference type="SMART" id="SM00220">
    <property type="entry name" value="S_TKc"/>
    <property type="match status" value="1"/>
</dbReference>
<feature type="domain" description="CNH" evidence="25">
    <location>
        <begin position="1088"/>
        <end position="1362"/>
    </location>
</feature>